<keyword evidence="3" id="KW-1185">Reference proteome</keyword>
<dbReference type="AlphaFoldDB" id="A0AAV4EE77"/>
<proteinExistence type="predicted"/>
<organism evidence="2 3">
    <name type="scientific">Elysia marginata</name>
    <dbReference type="NCBI Taxonomy" id="1093978"/>
    <lineage>
        <taxon>Eukaryota</taxon>
        <taxon>Metazoa</taxon>
        <taxon>Spiralia</taxon>
        <taxon>Lophotrochozoa</taxon>
        <taxon>Mollusca</taxon>
        <taxon>Gastropoda</taxon>
        <taxon>Heterobranchia</taxon>
        <taxon>Euthyneura</taxon>
        <taxon>Panpulmonata</taxon>
        <taxon>Sacoglossa</taxon>
        <taxon>Placobranchoidea</taxon>
        <taxon>Plakobranchidae</taxon>
        <taxon>Elysia</taxon>
    </lineage>
</organism>
<gene>
    <name evidence="2" type="ORF">ElyMa_000050800</name>
</gene>
<dbReference type="InterPro" id="IPR004875">
    <property type="entry name" value="DDE_SF_endonuclease_dom"/>
</dbReference>
<dbReference type="Pfam" id="PF03184">
    <property type="entry name" value="DDE_1"/>
    <property type="match status" value="1"/>
</dbReference>
<name>A0AAV4EE77_9GAST</name>
<accession>A0AAV4EE77</accession>
<feature type="domain" description="DDE-1" evidence="1">
    <location>
        <begin position="2"/>
        <end position="90"/>
    </location>
</feature>
<evidence type="ECO:0000313" key="3">
    <source>
        <dbReference type="Proteomes" id="UP000762676"/>
    </source>
</evidence>
<dbReference type="EMBL" id="BMAT01000080">
    <property type="protein sequence ID" value="GFR59263.1"/>
    <property type="molecule type" value="Genomic_DNA"/>
</dbReference>
<sequence length="97" mass="11284">MGEEWFRHVFLRHCGPARPQVRLLDSHSSHEVVELLHLAWKENIHLVALLPHTTQELQPLDKVVFGPFYKTYSRACAEFMSARTAHIVNKATWPKLN</sequence>
<comment type="caution">
    <text evidence="2">The sequence shown here is derived from an EMBL/GenBank/DDBJ whole genome shotgun (WGS) entry which is preliminary data.</text>
</comment>
<protein>
    <submittedName>
        <fullName evidence="2">DDE-domain-containing protein</fullName>
    </submittedName>
</protein>
<evidence type="ECO:0000313" key="2">
    <source>
        <dbReference type="EMBL" id="GFR59263.1"/>
    </source>
</evidence>
<dbReference type="GO" id="GO:0003676">
    <property type="term" value="F:nucleic acid binding"/>
    <property type="evidence" value="ECO:0007669"/>
    <property type="project" value="InterPro"/>
</dbReference>
<evidence type="ECO:0000259" key="1">
    <source>
        <dbReference type="Pfam" id="PF03184"/>
    </source>
</evidence>
<dbReference type="Proteomes" id="UP000762676">
    <property type="component" value="Unassembled WGS sequence"/>
</dbReference>
<reference evidence="2 3" key="1">
    <citation type="journal article" date="2021" name="Elife">
        <title>Chloroplast acquisition without the gene transfer in kleptoplastic sea slugs, Plakobranchus ocellatus.</title>
        <authorList>
            <person name="Maeda T."/>
            <person name="Takahashi S."/>
            <person name="Yoshida T."/>
            <person name="Shimamura S."/>
            <person name="Takaki Y."/>
            <person name="Nagai Y."/>
            <person name="Toyoda A."/>
            <person name="Suzuki Y."/>
            <person name="Arimoto A."/>
            <person name="Ishii H."/>
            <person name="Satoh N."/>
            <person name="Nishiyama T."/>
            <person name="Hasebe M."/>
            <person name="Maruyama T."/>
            <person name="Minagawa J."/>
            <person name="Obokata J."/>
            <person name="Shigenobu S."/>
        </authorList>
    </citation>
    <scope>NUCLEOTIDE SEQUENCE [LARGE SCALE GENOMIC DNA]</scope>
</reference>